<organism evidence="3 4">
    <name type="scientific">Cupriavidus oxalaticus</name>
    <dbReference type="NCBI Taxonomy" id="96344"/>
    <lineage>
        <taxon>Bacteria</taxon>
        <taxon>Pseudomonadati</taxon>
        <taxon>Pseudomonadota</taxon>
        <taxon>Betaproteobacteria</taxon>
        <taxon>Burkholderiales</taxon>
        <taxon>Burkholderiaceae</taxon>
        <taxon>Cupriavidus</taxon>
    </lineage>
</organism>
<gene>
    <name evidence="3" type="ORF">E0W60_22555</name>
</gene>
<dbReference type="KEGG" id="cox:E0W60_22555"/>
<dbReference type="InterPro" id="IPR000032">
    <property type="entry name" value="HPr-like"/>
</dbReference>
<dbReference type="OrthoDB" id="9008038at2"/>
<proteinExistence type="predicted"/>
<dbReference type="InterPro" id="IPR035895">
    <property type="entry name" value="HPr-like_sf"/>
</dbReference>
<evidence type="ECO:0000256" key="1">
    <source>
        <dbReference type="SAM" id="MobiDB-lite"/>
    </source>
</evidence>
<accession>A0A4P7LM24</accession>
<evidence type="ECO:0000259" key="2">
    <source>
        <dbReference type="PROSITE" id="PS51350"/>
    </source>
</evidence>
<evidence type="ECO:0000313" key="3">
    <source>
        <dbReference type="EMBL" id="QBY53827.1"/>
    </source>
</evidence>
<dbReference type="AlphaFoldDB" id="A0A4P7LM24"/>
<dbReference type="SUPFAM" id="SSF55594">
    <property type="entry name" value="HPr-like"/>
    <property type="match status" value="1"/>
</dbReference>
<protein>
    <submittedName>
        <fullName evidence="3">HPr family phosphocarrier protein</fullName>
    </submittedName>
</protein>
<feature type="region of interest" description="Disordered" evidence="1">
    <location>
        <begin position="62"/>
        <end position="108"/>
    </location>
</feature>
<dbReference type="Pfam" id="PF00381">
    <property type="entry name" value="PTS-HPr"/>
    <property type="match status" value="1"/>
</dbReference>
<dbReference type="EMBL" id="CP038635">
    <property type="protein sequence ID" value="QBY53827.1"/>
    <property type="molecule type" value="Genomic_DNA"/>
</dbReference>
<dbReference type="Gene3D" id="3.30.1340.10">
    <property type="entry name" value="HPr-like"/>
    <property type="match status" value="1"/>
</dbReference>
<sequence>MSVAEATIDGLAGLIFQGRSSAHLSLAASRFASSIMLATASGSANARDVMAVMRLRVPPGTPLRIRADGPDIGRPAPPRLAHGSAAAPGGADAAALAHGAGRRPRAYR</sequence>
<name>A0A4P7LM24_9BURK</name>
<dbReference type="PROSITE" id="PS51350">
    <property type="entry name" value="PTS_HPR_DOM"/>
    <property type="match status" value="1"/>
</dbReference>
<reference evidence="3 4" key="1">
    <citation type="submission" date="2019-03" db="EMBL/GenBank/DDBJ databases">
        <title>Efficiently degradation of phenoxyalkanoic acid herbicides by Cupriavidus oxalaticus strain X32.</title>
        <authorList>
            <person name="Sheng X."/>
        </authorList>
    </citation>
    <scope>NUCLEOTIDE SEQUENCE [LARGE SCALE GENOMIC DNA]</scope>
    <source>
        <strain evidence="3 4">X32</strain>
    </source>
</reference>
<evidence type="ECO:0000313" key="4">
    <source>
        <dbReference type="Proteomes" id="UP000295294"/>
    </source>
</evidence>
<feature type="compositionally biased region" description="Low complexity" evidence="1">
    <location>
        <begin position="80"/>
        <end position="99"/>
    </location>
</feature>
<dbReference type="Proteomes" id="UP000295294">
    <property type="component" value="Chromosome 2"/>
</dbReference>
<feature type="domain" description="HPr" evidence="2">
    <location>
        <begin position="1"/>
        <end position="94"/>
    </location>
</feature>